<dbReference type="RefSeq" id="WP_309047022.1">
    <property type="nucleotide sequence ID" value="NZ_JAVIGA010000005.1"/>
</dbReference>
<dbReference type="GO" id="GO:0019062">
    <property type="term" value="P:virion attachment to host cell"/>
    <property type="evidence" value="ECO:0007669"/>
    <property type="project" value="InterPro"/>
</dbReference>
<comment type="caution">
    <text evidence="4">The sequence shown here is derived from an EMBL/GenBank/DDBJ whole genome shotgun (WGS) entry which is preliminary data.</text>
</comment>
<evidence type="ECO:0000256" key="2">
    <source>
        <dbReference type="ARBA" id="ARBA00022581"/>
    </source>
</evidence>
<organism evidence="4 5">
    <name type="scientific">Serratia fonticola</name>
    <dbReference type="NCBI Taxonomy" id="47917"/>
    <lineage>
        <taxon>Bacteria</taxon>
        <taxon>Pseudomonadati</taxon>
        <taxon>Pseudomonadota</taxon>
        <taxon>Gammaproteobacteria</taxon>
        <taxon>Enterobacterales</taxon>
        <taxon>Yersiniaceae</taxon>
        <taxon>Serratia</taxon>
    </lineage>
</organism>
<evidence type="ECO:0000313" key="5">
    <source>
        <dbReference type="Proteomes" id="UP001224622"/>
    </source>
</evidence>
<protein>
    <submittedName>
        <fullName evidence="4">Phage tail protein</fullName>
    </submittedName>
</protein>
<dbReference type="Proteomes" id="UP001224622">
    <property type="component" value="Unassembled WGS sequence"/>
</dbReference>
<dbReference type="Pfam" id="PF12571">
    <property type="entry name" value="Phage_tail_fib"/>
    <property type="match status" value="1"/>
</dbReference>
<proteinExistence type="predicted"/>
<reference evidence="4" key="1">
    <citation type="submission" date="2023-08" db="EMBL/GenBank/DDBJ databases">
        <title>The Comparative Genomic Analysis of Yersiniaceae from Polar Regions.</title>
        <authorList>
            <person name="Goncharov A."/>
            <person name="Aslanov B."/>
            <person name="Kolodzhieva V."/>
            <person name="Azarov D."/>
            <person name="Mochov A."/>
            <person name="Lebedeva E."/>
        </authorList>
    </citation>
    <scope>NUCLEOTIDE SEQUENCE</scope>
    <source>
        <strain evidence="4">Vf</strain>
    </source>
</reference>
<dbReference type="InterPro" id="IPR051934">
    <property type="entry name" value="Phage_Tail_Fiber_Structural"/>
</dbReference>
<feature type="domain" description="Phage tail fibre protein N-terminal" evidence="3">
    <location>
        <begin position="1"/>
        <end position="149"/>
    </location>
</feature>
<sequence>MSKYKAILTTAGAAKIAAASAGGKPLKIDQMAVGDGNGKLPTPNPTQTKLINERHRAALNSLTIDKAAPDRLIAELVIPANVGGFWLREMGLYDADGMLIAVSNMAESYKPKLEEGSGRTQTLRMVVIVSHTEAITLIVSGDMVMATRDFVAAAINDHAKSRNHPDATTAAKGFVQLSSVTNSTSEAQAATPKAVKAVNDAAVKLAQNLADLPDKAKARASLGLKSAALCEVGTKVGQLLAADEAFGLGAGPKHRSDAYITSAEFFRTTNDSANKPSTYSAGIVSLPIDGNPITGYLAVDSNKKVYAGVSNRTNQTVGWCQLYSTENKPTAADVGALTDAQALQKYALRSIKVNGKPISADVNLQAGDVNAWNKTEADARYLMLSGGTVKNLTVKTGSTGTENTALLIDGVEHTPLVLKRSSATANLSIGFQLGGSAPLYRLGINDKNNLSWGTDANQASNATIYHTKNKPTAADVGALTDAQAVQKYALRSIKVNGKPLSADVNLQAGDVNAWNKTEADNRYLLKTGGIVTGKTRFAAGVNFGNENTSVEGGSDAAGYTSNNLMLKSWYGIGFFNTCTTSGLEGVTGYINTRSGDLQMKGRVLADTQVIEAGKRVYSPNNKPTAADVGALTDAQAAQKYALRSIKVNGKPLSGDVNLVAGDINAYTKTESDGRYVKQSGDNINWLTVKGAGTFQGLDYINKSGINTYSNAEGSHRQVNALRLKGEGNLVAELYHHELVGKYHNLGIHVGNGNDHGWYELRGNGELKVNGTWPTLHLGETVHHPDGNISGTAWGGYLSNFITNGLNGRVDWNAFNSRSHVAGTRQAWWYKDELTGFIFQGGVVNRGEGYLTWVGFPRGYTQDCFGVQLTLAGHWGDSNMNMEAQSLSAGGFNAALGDNERVVFWWAVGV</sequence>
<dbReference type="PANTHER" id="PTHR35191:SF1">
    <property type="entry name" value="PROPHAGE SIDE TAIL FIBER PROTEIN HOMOLOG STFQ-RELATED"/>
    <property type="match status" value="1"/>
</dbReference>
<dbReference type="EMBL" id="JAVIGA010000005">
    <property type="protein sequence ID" value="MDQ9126281.1"/>
    <property type="molecule type" value="Genomic_DNA"/>
</dbReference>
<dbReference type="Gene3D" id="6.20.70.20">
    <property type="match status" value="1"/>
</dbReference>
<comment type="subcellular location">
    <subcellularLocation>
        <location evidence="1">Virion</location>
    </subcellularLocation>
</comment>
<evidence type="ECO:0000256" key="1">
    <source>
        <dbReference type="ARBA" id="ARBA00004328"/>
    </source>
</evidence>
<dbReference type="GO" id="GO:0046718">
    <property type="term" value="P:symbiont entry into host cell"/>
    <property type="evidence" value="ECO:0007669"/>
    <property type="project" value="InterPro"/>
</dbReference>
<dbReference type="AlphaFoldDB" id="A0AAJ2DA65"/>
<gene>
    <name evidence="4" type="ORF">RDT67_07555</name>
</gene>
<dbReference type="InterPro" id="IPR022225">
    <property type="entry name" value="Phage_tail_fibre_N"/>
</dbReference>
<evidence type="ECO:0000313" key="4">
    <source>
        <dbReference type="EMBL" id="MDQ9126281.1"/>
    </source>
</evidence>
<accession>A0AAJ2DA65</accession>
<keyword evidence="2" id="KW-0945">Host-virus interaction</keyword>
<name>A0AAJ2DA65_SERFO</name>
<dbReference type="Pfam" id="PF03406">
    <property type="entry name" value="Phage_fiber_2"/>
    <property type="match status" value="1"/>
</dbReference>
<dbReference type="PANTHER" id="PTHR35191">
    <property type="entry name" value="PROPHAGE SIDE TAIL FIBER PROTEIN HOMOLOG STFQ-RELATED"/>
    <property type="match status" value="1"/>
</dbReference>
<dbReference type="InterPro" id="IPR005068">
    <property type="entry name" value="Phage_lambda_Stf-r2"/>
</dbReference>
<evidence type="ECO:0000259" key="3">
    <source>
        <dbReference type="Pfam" id="PF12571"/>
    </source>
</evidence>
<dbReference type="Pfam" id="PF03903">
    <property type="entry name" value="Phage_T4_gp36"/>
    <property type="match status" value="1"/>
</dbReference>
<dbReference type="InterPro" id="IPR005601">
    <property type="entry name" value="Tail_fibre_p36"/>
</dbReference>